<dbReference type="EMBL" id="MNAD01001042">
    <property type="protein sequence ID" value="OJT08423.1"/>
    <property type="molecule type" value="Genomic_DNA"/>
</dbReference>
<organism evidence="2 3">
    <name type="scientific">Trametes pubescens</name>
    <name type="common">White-rot fungus</name>
    <dbReference type="NCBI Taxonomy" id="154538"/>
    <lineage>
        <taxon>Eukaryota</taxon>
        <taxon>Fungi</taxon>
        <taxon>Dikarya</taxon>
        <taxon>Basidiomycota</taxon>
        <taxon>Agaricomycotina</taxon>
        <taxon>Agaricomycetes</taxon>
        <taxon>Polyporales</taxon>
        <taxon>Polyporaceae</taxon>
        <taxon>Trametes</taxon>
    </lineage>
</organism>
<gene>
    <name evidence="2" type="ORF">TRAPUB_606</name>
</gene>
<keyword evidence="3" id="KW-1185">Reference proteome</keyword>
<protein>
    <submittedName>
        <fullName evidence="2">Uncharacterized protein</fullName>
    </submittedName>
</protein>
<dbReference type="AlphaFoldDB" id="A0A1M2VLI7"/>
<sequence>MPDPVEERESARKAIAEGVDDPTSVEAKAEIDYVVSAAVEIAYGDEGAHAKAAGRTVRFVRTEEVEDGAFAREAGNVHGVGDVRVREMEVGRARDGEAEIALVSKGTDVCAGWAEQGARSECNGSADSGAPEDLPQATVAQIERQGEQDSPTPK</sequence>
<dbReference type="Proteomes" id="UP000184267">
    <property type="component" value="Unassembled WGS sequence"/>
</dbReference>
<proteinExistence type="predicted"/>
<evidence type="ECO:0000256" key="1">
    <source>
        <dbReference type="SAM" id="MobiDB-lite"/>
    </source>
</evidence>
<comment type="caution">
    <text evidence="2">The sequence shown here is derived from an EMBL/GenBank/DDBJ whole genome shotgun (WGS) entry which is preliminary data.</text>
</comment>
<accession>A0A1M2VLI7</accession>
<feature type="region of interest" description="Disordered" evidence="1">
    <location>
        <begin position="119"/>
        <end position="154"/>
    </location>
</feature>
<evidence type="ECO:0000313" key="2">
    <source>
        <dbReference type="EMBL" id="OJT08423.1"/>
    </source>
</evidence>
<reference evidence="2 3" key="1">
    <citation type="submission" date="2016-10" db="EMBL/GenBank/DDBJ databases">
        <title>Genome sequence of the basidiomycete white-rot fungus Trametes pubescens.</title>
        <authorList>
            <person name="Makela M.R."/>
            <person name="Granchi Z."/>
            <person name="Peng M."/>
            <person name="De Vries R.P."/>
            <person name="Grigoriev I."/>
            <person name="Riley R."/>
            <person name="Hilden K."/>
        </authorList>
    </citation>
    <scope>NUCLEOTIDE SEQUENCE [LARGE SCALE GENOMIC DNA]</scope>
    <source>
        <strain evidence="2 3">FBCC735</strain>
    </source>
</reference>
<name>A0A1M2VLI7_TRAPU</name>
<feature type="region of interest" description="Disordered" evidence="1">
    <location>
        <begin position="1"/>
        <end position="21"/>
    </location>
</feature>
<evidence type="ECO:0000313" key="3">
    <source>
        <dbReference type="Proteomes" id="UP000184267"/>
    </source>
</evidence>
<feature type="compositionally biased region" description="Basic and acidic residues" evidence="1">
    <location>
        <begin position="1"/>
        <end position="15"/>
    </location>
</feature>